<dbReference type="Proteomes" id="UP000534783">
    <property type="component" value="Unassembled WGS sequence"/>
</dbReference>
<proteinExistence type="predicted"/>
<evidence type="ECO:0000259" key="11">
    <source>
        <dbReference type="Pfam" id="PF00593"/>
    </source>
</evidence>
<dbReference type="InterPro" id="IPR036942">
    <property type="entry name" value="Beta-barrel_TonB_sf"/>
</dbReference>
<keyword evidence="6" id="KW-0798">TonB box</keyword>
<keyword evidence="9" id="KW-0998">Cell outer membrane</keyword>
<keyword evidence="7" id="KW-0472">Membrane</keyword>
<dbReference type="GO" id="GO:0044718">
    <property type="term" value="P:siderophore transmembrane transport"/>
    <property type="evidence" value="ECO:0007669"/>
    <property type="project" value="TreeGrafter"/>
</dbReference>
<dbReference type="PANTHER" id="PTHR30069:SF29">
    <property type="entry name" value="HEMOGLOBIN AND HEMOGLOBIN-HAPTOGLOBIN-BINDING PROTEIN 1-RELATED"/>
    <property type="match status" value="1"/>
</dbReference>
<evidence type="ECO:0000256" key="4">
    <source>
        <dbReference type="ARBA" id="ARBA00022692"/>
    </source>
</evidence>
<evidence type="ECO:0000313" key="12">
    <source>
        <dbReference type="EMBL" id="NKE73534.1"/>
    </source>
</evidence>
<keyword evidence="8 12" id="KW-0675">Receptor</keyword>
<comment type="caution">
    <text evidence="12">The sequence shown here is derived from an EMBL/GenBank/DDBJ whole genome shotgun (WGS) entry which is preliminary data.</text>
</comment>
<organism evidence="12 13">
    <name type="scientific">Candidatus Manganitrophus noduliformans</name>
    <dbReference type="NCBI Taxonomy" id="2606439"/>
    <lineage>
        <taxon>Bacteria</taxon>
        <taxon>Pseudomonadati</taxon>
        <taxon>Nitrospirota</taxon>
        <taxon>Nitrospiria</taxon>
        <taxon>Candidatus Troglogloeales</taxon>
        <taxon>Candidatus Manganitrophaceae</taxon>
        <taxon>Candidatus Manganitrophus</taxon>
    </lineage>
</organism>
<feature type="region of interest" description="Disordered" evidence="10">
    <location>
        <begin position="396"/>
        <end position="420"/>
    </location>
</feature>
<feature type="domain" description="TonB-dependent receptor-like beta-barrel" evidence="11">
    <location>
        <begin position="238"/>
        <end position="316"/>
    </location>
</feature>
<dbReference type="Gene3D" id="2.40.170.20">
    <property type="entry name" value="TonB-dependent receptor, beta-barrel domain"/>
    <property type="match status" value="1"/>
</dbReference>
<gene>
    <name evidence="12" type="ORF">MNODULE_22495</name>
</gene>
<keyword evidence="3" id="KW-1134">Transmembrane beta strand</keyword>
<evidence type="ECO:0000256" key="1">
    <source>
        <dbReference type="ARBA" id="ARBA00004571"/>
    </source>
</evidence>
<keyword evidence="4" id="KW-0812">Transmembrane</keyword>
<keyword evidence="5" id="KW-0732">Signal</keyword>
<keyword evidence="2" id="KW-0813">Transport</keyword>
<sequence length="420" mass="46240">MGGVINVITREPKESFSFTLEMDAGNYGSKNLGDAELGGRLGAAHTLADLSLKRPRWNPKLTSDLRRSEGFDLDKLNRRSIQTDGDEGLRWNLDPLFALTPPGGGKILLSPRYYKEDKEHLFSTNVPGLGQSPGKFAEEVGKWHITLGGKMPLEEGSRLSGTVAYEQLLDISSSSQDIPCLPQLDQKRTAVIELSKGEVQWHIPMRERHLFMAGAVAGRETLTQEQVSNEASGVIKVQEMTPGAGRRNYEAYLQDDIFLASRLELLPGIRYQVDSDFGLFVAPRINLMAKAASSVNLRLGYGKRYRVPNLRERFSSLTTAPSVIRCSEIPISRRSLPAASRPGLRHENVATGLQIFEFRNVNLAVTQGGGGVGLSLLPAPIYLQSRLYLPLGERHRPRQMAPPASPAPDQGGPRYREAAS</sequence>
<evidence type="ECO:0000256" key="6">
    <source>
        <dbReference type="ARBA" id="ARBA00023077"/>
    </source>
</evidence>
<evidence type="ECO:0000256" key="3">
    <source>
        <dbReference type="ARBA" id="ARBA00022452"/>
    </source>
</evidence>
<evidence type="ECO:0000256" key="10">
    <source>
        <dbReference type="SAM" id="MobiDB-lite"/>
    </source>
</evidence>
<evidence type="ECO:0000256" key="9">
    <source>
        <dbReference type="ARBA" id="ARBA00023237"/>
    </source>
</evidence>
<reference evidence="12 13" key="1">
    <citation type="journal article" date="2020" name="Nature">
        <title>Bacterial chemolithoautotrophy via manganese oxidation.</title>
        <authorList>
            <person name="Yu H."/>
            <person name="Leadbetter J.R."/>
        </authorList>
    </citation>
    <scope>NUCLEOTIDE SEQUENCE [LARGE SCALE GENOMIC DNA]</scope>
    <source>
        <strain evidence="12 13">Mn-1</strain>
    </source>
</reference>
<dbReference type="GO" id="GO:0015344">
    <property type="term" value="F:siderophore uptake transmembrane transporter activity"/>
    <property type="evidence" value="ECO:0007669"/>
    <property type="project" value="TreeGrafter"/>
</dbReference>
<evidence type="ECO:0000313" key="13">
    <source>
        <dbReference type="Proteomes" id="UP000534783"/>
    </source>
</evidence>
<comment type="subcellular location">
    <subcellularLocation>
        <location evidence="1">Cell outer membrane</location>
        <topology evidence="1">Multi-pass membrane protein</topology>
    </subcellularLocation>
</comment>
<evidence type="ECO:0000256" key="2">
    <source>
        <dbReference type="ARBA" id="ARBA00022448"/>
    </source>
</evidence>
<evidence type="ECO:0000256" key="5">
    <source>
        <dbReference type="ARBA" id="ARBA00022729"/>
    </source>
</evidence>
<dbReference type="RefSeq" id="WP_168063494.1">
    <property type="nucleotide sequence ID" value="NZ_VTOW01000008.1"/>
</dbReference>
<dbReference type="PANTHER" id="PTHR30069">
    <property type="entry name" value="TONB-DEPENDENT OUTER MEMBRANE RECEPTOR"/>
    <property type="match status" value="1"/>
</dbReference>
<keyword evidence="13" id="KW-1185">Reference proteome</keyword>
<dbReference type="GO" id="GO:0009279">
    <property type="term" value="C:cell outer membrane"/>
    <property type="evidence" value="ECO:0007669"/>
    <property type="project" value="UniProtKB-SubCell"/>
</dbReference>
<name>A0A7X6DUR3_9BACT</name>
<dbReference type="AlphaFoldDB" id="A0A7X6DUR3"/>
<dbReference type="EMBL" id="VTOW01000008">
    <property type="protein sequence ID" value="NKE73534.1"/>
    <property type="molecule type" value="Genomic_DNA"/>
</dbReference>
<dbReference type="InterPro" id="IPR000531">
    <property type="entry name" value="Beta-barrel_TonB"/>
</dbReference>
<protein>
    <submittedName>
        <fullName evidence="12">TonB-dependent receptor</fullName>
    </submittedName>
</protein>
<evidence type="ECO:0000256" key="8">
    <source>
        <dbReference type="ARBA" id="ARBA00023170"/>
    </source>
</evidence>
<dbReference type="Pfam" id="PF00593">
    <property type="entry name" value="TonB_dep_Rec_b-barrel"/>
    <property type="match status" value="1"/>
</dbReference>
<accession>A0A7X6DUR3</accession>
<evidence type="ECO:0000256" key="7">
    <source>
        <dbReference type="ARBA" id="ARBA00023136"/>
    </source>
</evidence>
<dbReference type="SUPFAM" id="SSF56935">
    <property type="entry name" value="Porins"/>
    <property type="match status" value="1"/>
</dbReference>
<dbReference type="InterPro" id="IPR039426">
    <property type="entry name" value="TonB-dep_rcpt-like"/>
</dbReference>